<dbReference type="SUPFAM" id="SSF53850">
    <property type="entry name" value="Periplasmic binding protein-like II"/>
    <property type="match status" value="1"/>
</dbReference>
<keyword evidence="4" id="KW-0804">Transcription</keyword>
<evidence type="ECO:0000256" key="1">
    <source>
        <dbReference type="ARBA" id="ARBA00009437"/>
    </source>
</evidence>
<dbReference type="SUPFAM" id="SSF46785">
    <property type="entry name" value="Winged helix' DNA-binding domain"/>
    <property type="match status" value="1"/>
</dbReference>
<dbReference type="OrthoDB" id="9813056at2"/>
<protein>
    <submittedName>
        <fullName evidence="6">DNA-binding transcriptional regulator, LysR family</fullName>
    </submittedName>
</protein>
<dbReference type="EMBL" id="CYHE01000002">
    <property type="protein sequence ID" value="CUA92686.1"/>
    <property type="molecule type" value="Genomic_DNA"/>
</dbReference>
<dbReference type="GO" id="GO:0000976">
    <property type="term" value="F:transcription cis-regulatory region binding"/>
    <property type="evidence" value="ECO:0007669"/>
    <property type="project" value="TreeGrafter"/>
</dbReference>
<dbReference type="Gene3D" id="3.40.190.10">
    <property type="entry name" value="Periplasmic binding protein-like II"/>
    <property type="match status" value="1"/>
</dbReference>
<evidence type="ECO:0000256" key="4">
    <source>
        <dbReference type="ARBA" id="ARBA00023163"/>
    </source>
</evidence>
<organism evidence="6 7">
    <name type="scientific">Pannonibacter indicus</name>
    <dbReference type="NCBI Taxonomy" id="466044"/>
    <lineage>
        <taxon>Bacteria</taxon>
        <taxon>Pseudomonadati</taxon>
        <taxon>Pseudomonadota</taxon>
        <taxon>Alphaproteobacteria</taxon>
        <taxon>Hyphomicrobiales</taxon>
        <taxon>Stappiaceae</taxon>
        <taxon>Pannonibacter</taxon>
    </lineage>
</organism>
<evidence type="ECO:0000313" key="7">
    <source>
        <dbReference type="Proteomes" id="UP000183900"/>
    </source>
</evidence>
<evidence type="ECO:0000313" key="6">
    <source>
        <dbReference type="EMBL" id="CUA92686.1"/>
    </source>
</evidence>
<evidence type="ECO:0000259" key="5">
    <source>
        <dbReference type="PROSITE" id="PS50931"/>
    </source>
</evidence>
<dbReference type="PANTHER" id="PTHR30126">
    <property type="entry name" value="HTH-TYPE TRANSCRIPTIONAL REGULATOR"/>
    <property type="match status" value="1"/>
</dbReference>
<dbReference type="PANTHER" id="PTHR30126:SF40">
    <property type="entry name" value="HTH-TYPE TRANSCRIPTIONAL REGULATOR GLTR"/>
    <property type="match status" value="1"/>
</dbReference>
<feature type="domain" description="HTH lysR-type" evidence="5">
    <location>
        <begin position="1"/>
        <end position="57"/>
    </location>
</feature>
<dbReference type="InterPro" id="IPR005119">
    <property type="entry name" value="LysR_subst-bd"/>
</dbReference>
<keyword evidence="2" id="KW-0805">Transcription regulation</keyword>
<gene>
    <name evidence="6" type="ORF">Ga0061067_10269</name>
</gene>
<comment type="similarity">
    <text evidence="1">Belongs to the LysR transcriptional regulatory family.</text>
</comment>
<sequence>MDFDQLHTFDRVVRDGSFTRAAARLNVTQATVSMRIKALEDAVGGSLFLRGRNVRLTDVGISFLPYCRRMLGVMQEAREALKRAERGRVAIGTLSTMIMPLVSRALLRFQRRHAGVDVIVRDGRHTHVATMLHEREVDLAVMCWPNIDPLLTHVEPLFVLREDLPLVAAPVVAARIGEAPDMQEALRLAPRFLNLRWWQIAPARMTSLTLAAPSCVELPTEPGRYLVEAGEGIGFFVRSAVEASLAAGRLVEIRPADFEPLTRDIALVVQSRKSLEQEMLLDFALEIADEAARFGTILRRDLPPRPGI</sequence>
<dbReference type="RefSeq" id="WP_055454396.1">
    <property type="nucleotide sequence ID" value="NZ_CYHE01000002.1"/>
</dbReference>
<accession>A0A0K6HPC1</accession>
<dbReference type="GO" id="GO:0003700">
    <property type="term" value="F:DNA-binding transcription factor activity"/>
    <property type="evidence" value="ECO:0007669"/>
    <property type="project" value="InterPro"/>
</dbReference>
<dbReference type="Proteomes" id="UP000183900">
    <property type="component" value="Unassembled WGS sequence"/>
</dbReference>
<dbReference type="CDD" id="cd05466">
    <property type="entry name" value="PBP2_LTTR_substrate"/>
    <property type="match status" value="1"/>
</dbReference>
<name>A0A0K6HPC1_9HYPH</name>
<evidence type="ECO:0000256" key="2">
    <source>
        <dbReference type="ARBA" id="ARBA00023015"/>
    </source>
</evidence>
<dbReference type="Gene3D" id="1.10.10.10">
    <property type="entry name" value="Winged helix-like DNA-binding domain superfamily/Winged helix DNA-binding domain"/>
    <property type="match status" value="1"/>
</dbReference>
<proteinExistence type="inferred from homology"/>
<keyword evidence="3 6" id="KW-0238">DNA-binding</keyword>
<dbReference type="PROSITE" id="PS50931">
    <property type="entry name" value="HTH_LYSR"/>
    <property type="match status" value="1"/>
</dbReference>
<dbReference type="AlphaFoldDB" id="A0A0K6HPC1"/>
<dbReference type="InterPro" id="IPR000847">
    <property type="entry name" value="LysR_HTH_N"/>
</dbReference>
<evidence type="ECO:0000256" key="3">
    <source>
        <dbReference type="ARBA" id="ARBA00023125"/>
    </source>
</evidence>
<keyword evidence="7" id="KW-1185">Reference proteome</keyword>
<dbReference type="FunFam" id="1.10.10.10:FF:000001">
    <property type="entry name" value="LysR family transcriptional regulator"/>
    <property type="match status" value="1"/>
</dbReference>
<dbReference type="Pfam" id="PF03466">
    <property type="entry name" value="LysR_substrate"/>
    <property type="match status" value="1"/>
</dbReference>
<dbReference type="InterPro" id="IPR036390">
    <property type="entry name" value="WH_DNA-bd_sf"/>
</dbReference>
<dbReference type="Pfam" id="PF00126">
    <property type="entry name" value="HTH_1"/>
    <property type="match status" value="1"/>
</dbReference>
<reference evidence="7" key="1">
    <citation type="submission" date="2015-08" db="EMBL/GenBank/DDBJ databases">
        <authorList>
            <person name="Varghese N."/>
        </authorList>
    </citation>
    <scope>NUCLEOTIDE SEQUENCE [LARGE SCALE GENOMIC DNA]</scope>
    <source>
        <strain evidence="7">DSM 23407</strain>
    </source>
</reference>
<dbReference type="PRINTS" id="PR00039">
    <property type="entry name" value="HTHLYSR"/>
</dbReference>
<dbReference type="InterPro" id="IPR036388">
    <property type="entry name" value="WH-like_DNA-bd_sf"/>
</dbReference>